<protein>
    <submittedName>
        <fullName evidence="1">Uncharacterized protein</fullName>
    </submittedName>
</protein>
<name>A0A445MQR8_9BACT</name>
<reference evidence="1" key="1">
    <citation type="submission" date="2018-01" db="EMBL/GenBank/DDBJ databases">
        <authorList>
            <person name="Regsiter A."/>
            <person name="William W."/>
        </authorList>
    </citation>
    <scope>NUCLEOTIDE SEQUENCE</scope>
    <source>
        <strain evidence="1">TRIP AH-1</strain>
    </source>
</reference>
<accession>A0A445MQR8</accession>
<dbReference type="EMBL" id="OJIN01000008">
    <property type="protein sequence ID" value="SPD71817.1"/>
    <property type="molecule type" value="Genomic_DNA"/>
</dbReference>
<proteinExistence type="predicted"/>
<sequence>MRLGPERKTREVKVDILEAGAEAVLTGMGMAAVEADAVRVDMVAAEADAAEGDKSRQAANRVKKNFILSNKGANDR</sequence>
<dbReference type="AlphaFoldDB" id="A0A445MQR8"/>
<gene>
    <name evidence="1" type="ORF">PITCH_A1050017</name>
</gene>
<organism evidence="1">
    <name type="scientific">uncultured Desulfobacterium sp</name>
    <dbReference type="NCBI Taxonomy" id="201089"/>
    <lineage>
        <taxon>Bacteria</taxon>
        <taxon>Pseudomonadati</taxon>
        <taxon>Thermodesulfobacteriota</taxon>
        <taxon>Desulfobacteria</taxon>
        <taxon>Desulfobacterales</taxon>
        <taxon>Desulfobacteriaceae</taxon>
        <taxon>Desulfobacterium</taxon>
        <taxon>environmental samples</taxon>
    </lineage>
</organism>
<evidence type="ECO:0000313" key="1">
    <source>
        <dbReference type="EMBL" id="SPD71817.1"/>
    </source>
</evidence>